<dbReference type="Pfam" id="PF13468">
    <property type="entry name" value="Glyoxalase_3"/>
    <property type="match status" value="1"/>
</dbReference>
<reference evidence="2 3" key="1">
    <citation type="submission" date="2019-12" db="EMBL/GenBank/DDBJ databases">
        <title>Complete genome sequence of Algicella marina strain 9Alg 56(T) isolated from the red alga Tichocarpus crinitus.</title>
        <authorList>
            <person name="Kim S.-G."/>
            <person name="Nedashkovskaya O.I."/>
        </authorList>
    </citation>
    <scope>NUCLEOTIDE SEQUENCE [LARGE SCALE GENOMIC DNA]</scope>
    <source>
        <strain evidence="2 3">9Alg 56</strain>
    </source>
</reference>
<accession>A0A6P1SXM3</accession>
<evidence type="ECO:0000313" key="2">
    <source>
        <dbReference type="EMBL" id="QHQ33749.1"/>
    </source>
</evidence>
<evidence type="ECO:0000259" key="1">
    <source>
        <dbReference type="Pfam" id="PF13468"/>
    </source>
</evidence>
<dbReference type="KEGG" id="amaq:GO499_00415"/>
<sequence length="210" mass="22364">MLKIDHFVFACGELEQGRAWMEDALGLPPVGAGKHARMGTHNALWRVGDAYLEVIAIDTSAPGPDRPRWFGLDEASIRERTAVTPQMVTWVAATDNMDASRAAAPEAGPALYFTRDSLHWHLTVPDDGVPPMGGTFPALIEWPEGITSPAQSLPDQGIALTAFTLAGPPSLPQALARIGADHLPTRITESTIPALTISVESPTRGTVTLG</sequence>
<dbReference type="InterPro" id="IPR029068">
    <property type="entry name" value="Glyas_Bleomycin-R_OHBP_Dase"/>
</dbReference>
<organism evidence="2 3">
    <name type="scientific">Algicella marina</name>
    <dbReference type="NCBI Taxonomy" id="2683284"/>
    <lineage>
        <taxon>Bacteria</taxon>
        <taxon>Pseudomonadati</taxon>
        <taxon>Pseudomonadota</taxon>
        <taxon>Alphaproteobacteria</taxon>
        <taxon>Rhodobacterales</taxon>
        <taxon>Paracoccaceae</taxon>
        <taxon>Algicella</taxon>
    </lineage>
</organism>
<proteinExistence type="predicted"/>
<evidence type="ECO:0000313" key="3">
    <source>
        <dbReference type="Proteomes" id="UP000464495"/>
    </source>
</evidence>
<dbReference type="AlphaFoldDB" id="A0A6P1SXM3"/>
<keyword evidence="3" id="KW-1185">Reference proteome</keyword>
<gene>
    <name evidence="2" type="ORF">GO499_00415</name>
</gene>
<dbReference type="Proteomes" id="UP000464495">
    <property type="component" value="Chromosome"/>
</dbReference>
<dbReference type="InterPro" id="IPR025870">
    <property type="entry name" value="Glyoxalase-like_dom"/>
</dbReference>
<feature type="domain" description="Glyoxalase-like" evidence="1">
    <location>
        <begin position="4"/>
        <end position="169"/>
    </location>
</feature>
<dbReference type="Gene3D" id="3.10.180.10">
    <property type="entry name" value="2,3-Dihydroxybiphenyl 1,2-Dioxygenase, domain 1"/>
    <property type="match status" value="1"/>
</dbReference>
<protein>
    <submittedName>
        <fullName evidence="2">VOC family protein</fullName>
    </submittedName>
</protein>
<dbReference type="EMBL" id="CP046620">
    <property type="protein sequence ID" value="QHQ33749.1"/>
    <property type="molecule type" value="Genomic_DNA"/>
</dbReference>
<dbReference type="RefSeq" id="WP_161860325.1">
    <property type="nucleotide sequence ID" value="NZ_CP046620.1"/>
</dbReference>
<name>A0A6P1SXM3_9RHOB</name>
<dbReference type="SUPFAM" id="SSF54593">
    <property type="entry name" value="Glyoxalase/Bleomycin resistance protein/Dihydroxybiphenyl dioxygenase"/>
    <property type="match status" value="1"/>
</dbReference>